<keyword evidence="3" id="KW-1185">Reference proteome</keyword>
<sequence length="668" mass="76274">MRRLKLVMIAAIALAAGGLLVSGDARAELVKIQLEEPRAMVDGGRAQTAPGEIPQWIADVGRLYMEQDGKQPPDPLLEILEAHMGIKATGHLELVQSWEAAQDLALADIAAGNYSGEDAPWIIYLKETFSLTGFNYLYFETCMRHRATHGDRLVRYFETGFYPNMALFSATSHYYKSLYYYLLMVTDDLFKDFSRATTLLRRDPGANPEFISEEQIRRFAIATHVATELDGFVASDLGAEMPLSGQIFSKNELTWLRETIANYTSINTHSALMSFEWFRTRMPYAISADAISHTIGRTWSDQAAAFRTRLPLMFFVDQGEASVSIESLFGATVEKLRIDNRAVDMMVMTALETWLSKQVKHGIRIDDRLLYNTILAELKVCPTGWIFANLYDCRVDLAALKTYADGWDSQARPGATLQAGVMDSFFAAKEKIDRVFGDLEKIFGKAHAEERANYIFHKYRGEIYYYFKYIEFETFKGKGPMIPAAGPEDNFLTDFRIALVKEPENPQNHINLLNAYHLLFRKLFAAGRVSDIQKREAEMETFIRGRYRLGSMLSHRDNNLYDIYRVLTYAYLSSTTLESRALETARLGFELARDYYAKAAQHAGFVVAGQTGAITRDNTEMDDYQRQFELYRDVARRLGKRIQLLVPETDIQLYNRMQAMRSMERYTP</sequence>
<organism evidence="2 3">
    <name type="scientific">Desulfosudis oleivorans (strain DSM 6200 / JCM 39069 / Hxd3)</name>
    <name type="common">Desulfococcus oleovorans</name>
    <dbReference type="NCBI Taxonomy" id="96561"/>
    <lineage>
        <taxon>Bacteria</taxon>
        <taxon>Pseudomonadati</taxon>
        <taxon>Thermodesulfobacteriota</taxon>
        <taxon>Desulfobacteria</taxon>
        <taxon>Desulfobacterales</taxon>
        <taxon>Desulfosudaceae</taxon>
        <taxon>Desulfosudis</taxon>
    </lineage>
</organism>
<gene>
    <name evidence="2" type="ordered locus">Dole_1238</name>
</gene>
<protein>
    <submittedName>
        <fullName evidence="2">Uncharacterized protein</fullName>
    </submittedName>
</protein>
<feature type="signal peptide" evidence="1">
    <location>
        <begin position="1"/>
        <end position="27"/>
    </location>
</feature>
<keyword evidence="1" id="KW-0732">Signal</keyword>
<accession>A8ZY37</accession>
<proteinExistence type="predicted"/>
<evidence type="ECO:0000313" key="3">
    <source>
        <dbReference type="Proteomes" id="UP000008561"/>
    </source>
</evidence>
<dbReference type="RefSeq" id="WP_012174661.1">
    <property type="nucleotide sequence ID" value="NC_009943.1"/>
</dbReference>
<name>A8ZY37_DESOH</name>
<evidence type="ECO:0000313" key="2">
    <source>
        <dbReference type="EMBL" id="ABW67044.1"/>
    </source>
</evidence>
<dbReference type="OrthoDB" id="9987336at2"/>
<dbReference type="STRING" id="96561.Dole_1238"/>
<dbReference type="HOGENOM" id="CLU_410906_0_0_7"/>
<dbReference type="AlphaFoldDB" id="A8ZY37"/>
<dbReference type="EMBL" id="CP000859">
    <property type="protein sequence ID" value="ABW67044.1"/>
    <property type="molecule type" value="Genomic_DNA"/>
</dbReference>
<reference evidence="2 3" key="1">
    <citation type="submission" date="2007-10" db="EMBL/GenBank/DDBJ databases">
        <title>Complete sequence of Desulfococcus oleovorans Hxd3.</title>
        <authorList>
            <consortium name="US DOE Joint Genome Institute"/>
            <person name="Copeland A."/>
            <person name="Lucas S."/>
            <person name="Lapidus A."/>
            <person name="Barry K."/>
            <person name="Glavina del Rio T."/>
            <person name="Dalin E."/>
            <person name="Tice H."/>
            <person name="Pitluck S."/>
            <person name="Kiss H."/>
            <person name="Brettin T."/>
            <person name="Bruce D."/>
            <person name="Detter J.C."/>
            <person name="Han C."/>
            <person name="Schmutz J."/>
            <person name="Larimer F."/>
            <person name="Land M."/>
            <person name="Hauser L."/>
            <person name="Kyrpides N."/>
            <person name="Kim E."/>
            <person name="Wawrik B."/>
            <person name="Richardson P."/>
        </authorList>
    </citation>
    <scope>NUCLEOTIDE SEQUENCE [LARGE SCALE GENOMIC DNA]</scope>
    <source>
        <strain evidence="3">DSM 6200 / JCM 39069 / Hxd3</strain>
    </source>
</reference>
<dbReference type="KEGG" id="dol:Dole_1238"/>
<dbReference type="Proteomes" id="UP000008561">
    <property type="component" value="Chromosome"/>
</dbReference>
<feature type="chain" id="PRO_5002731857" evidence="1">
    <location>
        <begin position="28"/>
        <end position="668"/>
    </location>
</feature>
<evidence type="ECO:0000256" key="1">
    <source>
        <dbReference type="SAM" id="SignalP"/>
    </source>
</evidence>